<proteinExistence type="predicted"/>
<reference evidence="1 2" key="1">
    <citation type="submission" date="2015-07" db="EMBL/GenBank/DDBJ databases">
        <title>Comparative genomics of the Sigatoka disease complex on banana suggests a link between parallel evolutionary changes in Pseudocercospora fijiensis and Pseudocercospora eumusae and increased virulence on the banana host.</title>
        <authorList>
            <person name="Chang T.-C."/>
            <person name="Salvucci A."/>
            <person name="Crous P.W."/>
            <person name="Stergiopoulos I."/>
        </authorList>
    </citation>
    <scope>NUCLEOTIDE SEQUENCE [LARGE SCALE GENOMIC DNA]</scope>
    <source>
        <strain evidence="1 2">CBS 116634</strain>
    </source>
</reference>
<evidence type="ECO:0000313" key="2">
    <source>
        <dbReference type="Proteomes" id="UP000073492"/>
    </source>
</evidence>
<keyword evidence="2" id="KW-1185">Reference proteome</keyword>
<evidence type="ECO:0000313" key="1">
    <source>
        <dbReference type="EMBL" id="KXT08764.1"/>
    </source>
</evidence>
<accession>A0A139I231</accession>
<name>A0A139I231_9PEZI</name>
<dbReference type="Proteomes" id="UP000073492">
    <property type="component" value="Unassembled WGS sequence"/>
</dbReference>
<dbReference type="OrthoDB" id="3621521at2759"/>
<sequence length="183" mass="20756">MGDSGQLGPEPPYSSLKKHLENVVPDLKQSIKGTGTFTVIREHHNHNGFISHELIGRIRWIHFASNCAYDEDWRNDLTFSLPMKYVRALEQQTTESGGQHRFVEFQKNLTRTAPEFHVKVVDVTMVAVDKDAQACVLLNAEEMGVPPGVSRSTLCTLYFQYVKAQKIWVCVRLRALHGIDCSE</sequence>
<comment type="caution">
    <text evidence="1">The sequence shown here is derived from an EMBL/GenBank/DDBJ whole genome shotgun (WGS) entry which is preliminary data.</text>
</comment>
<organism evidence="1 2">
    <name type="scientific">Pseudocercospora musae</name>
    <dbReference type="NCBI Taxonomy" id="113226"/>
    <lineage>
        <taxon>Eukaryota</taxon>
        <taxon>Fungi</taxon>
        <taxon>Dikarya</taxon>
        <taxon>Ascomycota</taxon>
        <taxon>Pezizomycotina</taxon>
        <taxon>Dothideomycetes</taxon>
        <taxon>Dothideomycetidae</taxon>
        <taxon>Mycosphaerellales</taxon>
        <taxon>Mycosphaerellaceae</taxon>
        <taxon>Pseudocercospora</taxon>
    </lineage>
</organism>
<dbReference type="AlphaFoldDB" id="A0A139I231"/>
<dbReference type="EMBL" id="LFZO01000404">
    <property type="protein sequence ID" value="KXT08764.1"/>
    <property type="molecule type" value="Genomic_DNA"/>
</dbReference>
<gene>
    <name evidence="1" type="ORF">AC579_4932</name>
</gene>
<protein>
    <submittedName>
        <fullName evidence="1">Uncharacterized protein</fullName>
    </submittedName>
</protein>